<evidence type="ECO:0000256" key="4">
    <source>
        <dbReference type="ARBA" id="ARBA00022824"/>
    </source>
</evidence>
<evidence type="ECO:0000256" key="3">
    <source>
        <dbReference type="ARBA" id="ARBA00004370"/>
    </source>
</evidence>
<dbReference type="InterPro" id="IPR052374">
    <property type="entry name" value="SERAC1"/>
</dbReference>
<sequence length="194" mass="21745">MGSIIALSGLNGHAFGSFKQRGASSFMWLRDALPKDFPQARIFVYGCDSKLINSKSFQETPDLSLNFSNHMSNIRSGSRQLILIGRSLCGLIVKEMKEIARDGKEPFSRDAAATLNSISALLFFGAPSEGLDNEVLELMVKDQPNDYLVKTLGRSSGVLRTQMVAFRRVFEESRFLTFWYYGTEMTPTPKQVRN</sequence>
<protein>
    <submittedName>
        <fullName evidence="7">Uncharacterized protein</fullName>
    </submittedName>
</protein>
<evidence type="ECO:0000313" key="8">
    <source>
        <dbReference type="Proteomes" id="UP000190776"/>
    </source>
</evidence>
<reference evidence="7 8" key="1">
    <citation type="submission" date="2017-01" db="EMBL/GenBank/DDBJ databases">
        <title>Draft genome sequence of Diplodia seriata F98.1, a fungal species involved in grapevine trunk diseases.</title>
        <authorList>
            <person name="Robert-Siegwald G."/>
            <person name="Vallet J."/>
            <person name="Abou-Mansour E."/>
            <person name="Xu J."/>
            <person name="Rey P."/>
            <person name="Bertsch C."/>
            <person name="Rego C."/>
            <person name="Larignon P."/>
            <person name="Fontaine F."/>
            <person name="Lebrun M.-H."/>
        </authorList>
    </citation>
    <scope>NUCLEOTIDE SEQUENCE [LARGE SCALE GENOMIC DNA]</scope>
    <source>
        <strain evidence="7 8">F98.1</strain>
    </source>
</reference>
<dbReference type="EMBL" id="MSZU01000084">
    <property type="protein sequence ID" value="OMP85203.1"/>
    <property type="molecule type" value="Genomic_DNA"/>
</dbReference>
<dbReference type="GO" id="GO:0005739">
    <property type="term" value="C:mitochondrion"/>
    <property type="evidence" value="ECO:0007669"/>
    <property type="project" value="UniProtKB-SubCell"/>
</dbReference>
<comment type="subcellular location">
    <subcellularLocation>
        <location evidence="2">Endoplasmic reticulum</location>
    </subcellularLocation>
    <subcellularLocation>
        <location evidence="3">Membrane</location>
    </subcellularLocation>
    <subcellularLocation>
        <location evidence="1">Mitochondrion</location>
    </subcellularLocation>
</comment>
<dbReference type="GO" id="GO:0005783">
    <property type="term" value="C:endoplasmic reticulum"/>
    <property type="evidence" value="ECO:0007669"/>
    <property type="project" value="UniProtKB-SubCell"/>
</dbReference>
<evidence type="ECO:0000256" key="1">
    <source>
        <dbReference type="ARBA" id="ARBA00004173"/>
    </source>
</evidence>
<comment type="caution">
    <text evidence="7">The sequence shown here is derived from an EMBL/GenBank/DDBJ whole genome shotgun (WGS) entry which is preliminary data.</text>
</comment>
<keyword evidence="5" id="KW-0496">Mitochondrion</keyword>
<name>A0A1S8BD19_9PEZI</name>
<keyword evidence="4" id="KW-0256">Endoplasmic reticulum</keyword>
<keyword evidence="6" id="KW-0472">Membrane</keyword>
<dbReference type="PANTHER" id="PTHR48182">
    <property type="entry name" value="PROTEIN SERAC1"/>
    <property type="match status" value="1"/>
</dbReference>
<accession>A0A1S8BD19</accession>
<dbReference type="Proteomes" id="UP000190776">
    <property type="component" value="Unassembled WGS sequence"/>
</dbReference>
<evidence type="ECO:0000256" key="6">
    <source>
        <dbReference type="ARBA" id="ARBA00023136"/>
    </source>
</evidence>
<gene>
    <name evidence="7" type="ORF">BK809_0003871</name>
</gene>
<evidence type="ECO:0000313" key="7">
    <source>
        <dbReference type="EMBL" id="OMP85203.1"/>
    </source>
</evidence>
<evidence type="ECO:0000256" key="5">
    <source>
        <dbReference type="ARBA" id="ARBA00023128"/>
    </source>
</evidence>
<organism evidence="7 8">
    <name type="scientific">Diplodia seriata</name>
    <dbReference type="NCBI Taxonomy" id="420778"/>
    <lineage>
        <taxon>Eukaryota</taxon>
        <taxon>Fungi</taxon>
        <taxon>Dikarya</taxon>
        <taxon>Ascomycota</taxon>
        <taxon>Pezizomycotina</taxon>
        <taxon>Dothideomycetes</taxon>
        <taxon>Dothideomycetes incertae sedis</taxon>
        <taxon>Botryosphaeriales</taxon>
        <taxon>Botryosphaeriaceae</taxon>
        <taxon>Diplodia</taxon>
    </lineage>
</organism>
<proteinExistence type="predicted"/>
<dbReference type="AlphaFoldDB" id="A0A1S8BD19"/>
<dbReference type="OrthoDB" id="1658288at2759"/>
<evidence type="ECO:0000256" key="2">
    <source>
        <dbReference type="ARBA" id="ARBA00004240"/>
    </source>
</evidence>
<dbReference type="PANTHER" id="PTHR48182:SF2">
    <property type="entry name" value="PROTEIN SERAC1"/>
    <property type="match status" value="1"/>
</dbReference>
<dbReference type="GO" id="GO:0016020">
    <property type="term" value="C:membrane"/>
    <property type="evidence" value="ECO:0007669"/>
    <property type="project" value="UniProtKB-SubCell"/>
</dbReference>